<dbReference type="InterPro" id="IPR008984">
    <property type="entry name" value="SMAD_FHA_dom_sf"/>
</dbReference>
<gene>
    <name evidence="3" type="ORF">IPN91_08535</name>
</gene>
<dbReference type="InterPro" id="IPR018490">
    <property type="entry name" value="cNMP-bd_dom_sf"/>
</dbReference>
<reference evidence="3 4" key="1">
    <citation type="submission" date="2020-10" db="EMBL/GenBank/DDBJ databases">
        <title>Connecting structure to function with the recovery of over 1000 high-quality activated sludge metagenome-assembled genomes encoding full-length rRNA genes using long-read sequencing.</title>
        <authorList>
            <person name="Singleton C.M."/>
            <person name="Petriglieri F."/>
            <person name="Kristensen J.M."/>
            <person name="Kirkegaard R.H."/>
            <person name="Michaelsen T.Y."/>
            <person name="Andersen M.H."/>
            <person name="Karst S.M."/>
            <person name="Dueholm M.S."/>
            <person name="Nielsen P.H."/>
            <person name="Albertsen M."/>
        </authorList>
    </citation>
    <scope>NUCLEOTIDE SEQUENCE [LARGE SCALE GENOMIC DNA]</scope>
    <source>
        <strain evidence="3">OdNE_18-Q3-R46-58_MAXAC.008</strain>
    </source>
</reference>
<organism evidence="3 4">
    <name type="scientific">Candidatus Geothrix odensensis</name>
    <dbReference type="NCBI Taxonomy" id="2954440"/>
    <lineage>
        <taxon>Bacteria</taxon>
        <taxon>Pseudomonadati</taxon>
        <taxon>Acidobacteriota</taxon>
        <taxon>Holophagae</taxon>
        <taxon>Holophagales</taxon>
        <taxon>Holophagaceae</taxon>
        <taxon>Geothrix</taxon>
    </lineage>
</organism>
<dbReference type="EMBL" id="JADKCH010000007">
    <property type="protein sequence ID" value="MBK8572679.1"/>
    <property type="molecule type" value="Genomic_DNA"/>
</dbReference>
<accession>A0A936F210</accession>
<evidence type="ECO:0000259" key="2">
    <source>
        <dbReference type="PROSITE" id="PS50042"/>
    </source>
</evidence>
<dbReference type="AlphaFoldDB" id="A0A936F210"/>
<dbReference type="Gene3D" id="2.60.120.10">
    <property type="entry name" value="Jelly Rolls"/>
    <property type="match status" value="1"/>
</dbReference>
<dbReference type="InterPro" id="IPR014710">
    <property type="entry name" value="RmlC-like_jellyroll"/>
</dbReference>
<name>A0A936F210_9BACT</name>
<feature type="domain" description="Cyclic nucleotide-binding" evidence="2">
    <location>
        <begin position="1"/>
        <end position="112"/>
    </location>
</feature>
<dbReference type="GO" id="GO:0003700">
    <property type="term" value="F:DNA-binding transcription factor activity"/>
    <property type="evidence" value="ECO:0007669"/>
    <property type="project" value="TreeGrafter"/>
</dbReference>
<proteinExistence type="predicted"/>
<dbReference type="InterPro" id="IPR000253">
    <property type="entry name" value="FHA_dom"/>
</dbReference>
<dbReference type="Gene3D" id="2.60.200.20">
    <property type="match status" value="1"/>
</dbReference>
<dbReference type="Pfam" id="PF00027">
    <property type="entry name" value="cNMP_binding"/>
    <property type="match status" value="1"/>
</dbReference>
<feature type="domain" description="FHA" evidence="1">
    <location>
        <begin position="155"/>
        <end position="214"/>
    </location>
</feature>
<dbReference type="SUPFAM" id="SSF49879">
    <property type="entry name" value="SMAD/FHA domain"/>
    <property type="match status" value="1"/>
</dbReference>
<dbReference type="Proteomes" id="UP000709959">
    <property type="component" value="Unassembled WGS sequence"/>
</dbReference>
<dbReference type="PANTHER" id="PTHR24567">
    <property type="entry name" value="CRP FAMILY TRANSCRIPTIONAL REGULATORY PROTEIN"/>
    <property type="match status" value="1"/>
</dbReference>
<dbReference type="SMART" id="SM00100">
    <property type="entry name" value="cNMP"/>
    <property type="match status" value="1"/>
</dbReference>
<dbReference type="PROSITE" id="PS50042">
    <property type="entry name" value="CNMP_BINDING_3"/>
    <property type="match status" value="1"/>
</dbReference>
<evidence type="ECO:0000313" key="3">
    <source>
        <dbReference type="EMBL" id="MBK8572679.1"/>
    </source>
</evidence>
<dbReference type="InterPro" id="IPR000595">
    <property type="entry name" value="cNMP-bd_dom"/>
</dbReference>
<dbReference type="CDD" id="cd00038">
    <property type="entry name" value="CAP_ED"/>
    <property type="match status" value="1"/>
</dbReference>
<comment type="caution">
    <text evidence="3">The sequence shown here is derived from an EMBL/GenBank/DDBJ whole genome shotgun (WGS) entry which is preliminary data.</text>
</comment>
<protein>
    <submittedName>
        <fullName evidence="3">Cyclic nucleotide-binding domain-containing protein</fullName>
    </submittedName>
</protein>
<dbReference type="PANTHER" id="PTHR24567:SF74">
    <property type="entry name" value="HTH-TYPE TRANSCRIPTIONAL REGULATOR ARCR"/>
    <property type="match status" value="1"/>
</dbReference>
<dbReference type="CDD" id="cd00060">
    <property type="entry name" value="FHA"/>
    <property type="match status" value="1"/>
</dbReference>
<dbReference type="Pfam" id="PF00498">
    <property type="entry name" value="FHA"/>
    <property type="match status" value="1"/>
</dbReference>
<dbReference type="GO" id="GO:0005829">
    <property type="term" value="C:cytosol"/>
    <property type="evidence" value="ECO:0007669"/>
    <property type="project" value="TreeGrafter"/>
</dbReference>
<sequence>MAEPSFIDQSKLRFREGELIFRKGEMAQQMYIILSGKVRLYVSEEAQGEWAEELAKGDFFGEGSLLEALPRQHTALALEDSDLIAINRGTFMRMIRQNPEVSVKMMQRLAQRHREVGERLESMDANRPAKAVTAPVANLVSVLSGKPHPILSHGSLIGRFDPTTGVHPDIDLTDEDHNLSVSRRHARILCEHGRYFLLEEPGVANGTFVRGERIQPGEPRELKHGDRVGFGMVVLFFEKT</sequence>
<dbReference type="PROSITE" id="PS50006">
    <property type="entry name" value="FHA_DOMAIN"/>
    <property type="match status" value="1"/>
</dbReference>
<dbReference type="InterPro" id="IPR050397">
    <property type="entry name" value="Env_Response_Regulators"/>
</dbReference>
<dbReference type="SMART" id="SM00240">
    <property type="entry name" value="FHA"/>
    <property type="match status" value="1"/>
</dbReference>
<dbReference type="SUPFAM" id="SSF51206">
    <property type="entry name" value="cAMP-binding domain-like"/>
    <property type="match status" value="1"/>
</dbReference>
<evidence type="ECO:0000313" key="4">
    <source>
        <dbReference type="Proteomes" id="UP000709959"/>
    </source>
</evidence>
<evidence type="ECO:0000259" key="1">
    <source>
        <dbReference type="PROSITE" id="PS50006"/>
    </source>
</evidence>